<organism evidence="2 3">
    <name type="scientific">Colocasia esculenta</name>
    <name type="common">Wild taro</name>
    <name type="synonym">Arum esculentum</name>
    <dbReference type="NCBI Taxonomy" id="4460"/>
    <lineage>
        <taxon>Eukaryota</taxon>
        <taxon>Viridiplantae</taxon>
        <taxon>Streptophyta</taxon>
        <taxon>Embryophyta</taxon>
        <taxon>Tracheophyta</taxon>
        <taxon>Spermatophyta</taxon>
        <taxon>Magnoliopsida</taxon>
        <taxon>Liliopsida</taxon>
        <taxon>Araceae</taxon>
        <taxon>Aroideae</taxon>
        <taxon>Colocasieae</taxon>
        <taxon>Colocasia</taxon>
    </lineage>
</organism>
<dbReference type="Pfam" id="PF13516">
    <property type="entry name" value="LRR_6"/>
    <property type="match status" value="1"/>
</dbReference>
<dbReference type="InterPro" id="IPR032675">
    <property type="entry name" value="LRR_dom_sf"/>
</dbReference>
<dbReference type="EMBL" id="NMUH01001215">
    <property type="protein sequence ID" value="MQL90151.1"/>
    <property type="molecule type" value="Genomic_DNA"/>
</dbReference>
<dbReference type="PANTHER" id="PTHR38926">
    <property type="entry name" value="F-BOX DOMAIN CONTAINING PROTEIN, EXPRESSED"/>
    <property type="match status" value="1"/>
</dbReference>
<feature type="compositionally biased region" description="Basic and acidic residues" evidence="1">
    <location>
        <begin position="1"/>
        <end position="13"/>
    </location>
</feature>
<dbReference type="InterPro" id="IPR036047">
    <property type="entry name" value="F-box-like_dom_sf"/>
</dbReference>
<proteinExistence type="predicted"/>
<feature type="region of interest" description="Disordered" evidence="1">
    <location>
        <begin position="270"/>
        <end position="299"/>
    </location>
</feature>
<dbReference type="InterPro" id="IPR006553">
    <property type="entry name" value="Leu-rich_rpt_Cys-con_subtyp"/>
</dbReference>
<dbReference type="PANTHER" id="PTHR38926:SF81">
    <property type="entry name" value="F-BOX DOMAIN-CONTAINING PROTEIN"/>
    <property type="match status" value="1"/>
</dbReference>
<protein>
    <recommendedName>
        <fullName evidence="4">F-box domain-containing protein</fullName>
    </recommendedName>
</protein>
<gene>
    <name evidence="2" type="ORF">Taro_022735</name>
</gene>
<sequence length="299" mass="33061">MATEEREAKRERGAVGGSVTGGPWEELSPELLAEICSRLAADETSRVVPFVCRAWRDVVMGRYCWASIDVEQWCRRVDRTDLIDAAVRKLVRRGRGSLQRLSAFKLGNSAFSVAALCRCLKVLKIPMSEVTDEAVERRAPLLTALTELDISYCLRITHRGIEALGRHCRSLVHLRRNVPPPEMEYGGPSKVDDGEALAVANTMPGLRHLELAYGRLGDDGLNAIVTNCRSLCVLDVRGCWAVKMDGDLQSRCDEIPGFRDPWVDDYDYIRSSSEEGDRSGDGGSGAIVDLDSSDSSDWD</sequence>
<dbReference type="AlphaFoldDB" id="A0A843V240"/>
<dbReference type="Gene3D" id="3.80.10.10">
    <property type="entry name" value="Ribonuclease Inhibitor"/>
    <property type="match status" value="1"/>
</dbReference>
<evidence type="ECO:0000256" key="1">
    <source>
        <dbReference type="SAM" id="MobiDB-lite"/>
    </source>
</evidence>
<dbReference type="SMART" id="SM00367">
    <property type="entry name" value="LRR_CC"/>
    <property type="match status" value="2"/>
</dbReference>
<dbReference type="InterPro" id="IPR001611">
    <property type="entry name" value="Leu-rich_rpt"/>
</dbReference>
<dbReference type="SUPFAM" id="SSF52047">
    <property type="entry name" value="RNI-like"/>
    <property type="match status" value="1"/>
</dbReference>
<dbReference type="Gene3D" id="1.20.1280.50">
    <property type="match status" value="1"/>
</dbReference>
<evidence type="ECO:0000313" key="3">
    <source>
        <dbReference type="Proteomes" id="UP000652761"/>
    </source>
</evidence>
<evidence type="ECO:0000313" key="2">
    <source>
        <dbReference type="EMBL" id="MQL90151.1"/>
    </source>
</evidence>
<feature type="region of interest" description="Disordered" evidence="1">
    <location>
        <begin position="1"/>
        <end position="22"/>
    </location>
</feature>
<dbReference type="Proteomes" id="UP000652761">
    <property type="component" value="Unassembled WGS sequence"/>
</dbReference>
<dbReference type="SUPFAM" id="SSF81383">
    <property type="entry name" value="F-box domain"/>
    <property type="match status" value="1"/>
</dbReference>
<name>A0A843V240_COLES</name>
<dbReference type="OrthoDB" id="764588at2759"/>
<keyword evidence="3" id="KW-1185">Reference proteome</keyword>
<accession>A0A843V240</accession>
<reference evidence="2" key="1">
    <citation type="submission" date="2017-07" db="EMBL/GenBank/DDBJ databases">
        <title>Taro Niue Genome Assembly and Annotation.</title>
        <authorList>
            <person name="Atibalentja N."/>
            <person name="Keating K."/>
            <person name="Fields C.J."/>
        </authorList>
    </citation>
    <scope>NUCLEOTIDE SEQUENCE</scope>
    <source>
        <strain evidence="2">Niue_2</strain>
        <tissue evidence="2">Leaf</tissue>
    </source>
</reference>
<comment type="caution">
    <text evidence="2">The sequence shown here is derived from an EMBL/GenBank/DDBJ whole genome shotgun (WGS) entry which is preliminary data.</text>
</comment>
<evidence type="ECO:0008006" key="4">
    <source>
        <dbReference type="Google" id="ProtNLM"/>
    </source>
</evidence>